<dbReference type="Proteomes" id="UP000054279">
    <property type="component" value="Unassembled WGS sequence"/>
</dbReference>
<dbReference type="InterPro" id="IPR045340">
    <property type="entry name" value="DUF6533"/>
</dbReference>
<keyword evidence="1" id="KW-1133">Transmembrane helix</keyword>
<name>A0A0C9V1W2_SPHS4</name>
<reference evidence="3 4" key="1">
    <citation type="submission" date="2014-06" db="EMBL/GenBank/DDBJ databases">
        <title>Evolutionary Origins and Diversification of the Mycorrhizal Mutualists.</title>
        <authorList>
            <consortium name="DOE Joint Genome Institute"/>
            <consortium name="Mycorrhizal Genomics Consortium"/>
            <person name="Kohler A."/>
            <person name="Kuo A."/>
            <person name="Nagy L.G."/>
            <person name="Floudas D."/>
            <person name="Copeland A."/>
            <person name="Barry K.W."/>
            <person name="Cichocki N."/>
            <person name="Veneault-Fourrey C."/>
            <person name="LaButti K."/>
            <person name="Lindquist E.A."/>
            <person name="Lipzen A."/>
            <person name="Lundell T."/>
            <person name="Morin E."/>
            <person name="Murat C."/>
            <person name="Riley R."/>
            <person name="Ohm R."/>
            <person name="Sun H."/>
            <person name="Tunlid A."/>
            <person name="Henrissat B."/>
            <person name="Grigoriev I.V."/>
            <person name="Hibbett D.S."/>
            <person name="Martin F."/>
        </authorList>
    </citation>
    <scope>NUCLEOTIDE SEQUENCE [LARGE SCALE GENOMIC DNA]</scope>
    <source>
        <strain evidence="3 4">SS14</strain>
    </source>
</reference>
<sequence length="85" mass="9648">MSSALQEESDFLVSLSVGYVIVAAFALVVYDDLLNFSDELRFIWNWPLRLGSVLYVLARYGGILLLLMDTLVHFVAANTMNNRYL</sequence>
<dbReference type="HOGENOM" id="CLU_2514088_0_0_1"/>
<evidence type="ECO:0000313" key="4">
    <source>
        <dbReference type="Proteomes" id="UP000054279"/>
    </source>
</evidence>
<protein>
    <recommendedName>
        <fullName evidence="2">DUF6533 domain-containing protein</fullName>
    </recommendedName>
</protein>
<keyword evidence="1" id="KW-0812">Transmembrane</keyword>
<feature type="transmembrane region" description="Helical" evidence="1">
    <location>
        <begin position="12"/>
        <end position="30"/>
    </location>
</feature>
<evidence type="ECO:0000259" key="2">
    <source>
        <dbReference type="Pfam" id="PF20151"/>
    </source>
</evidence>
<keyword evidence="1" id="KW-0472">Membrane</keyword>
<dbReference type="OrthoDB" id="3251775at2759"/>
<accession>A0A0C9V1W2</accession>
<feature type="transmembrane region" description="Helical" evidence="1">
    <location>
        <begin position="50"/>
        <end position="76"/>
    </location>
</feature>
<dbReference type="AlphaFoldDB" id="A0A0C9V1W2"/>
<evidence type="ECO:0000313" key="3">
    <source>
        <dbReference type="EMBL" id="KIJ31566.1"/>
    </source>
</evidence>
<dbReference type="EMBL" id="KN837240">
    <property type="protein sequence ID" value="KIJ31566.1"/>
    <property type="molecule type" value="Genomic_DNA"/>
</dbReference>
<organism evidence="3 4">
    <name type="scientific">Sphaerobolus stellatus (strain SS14)</name>
    <dbReference type="NCBI Taxonomy" id="990650"/>
    <lineage>
        <taxon>Eukaryota</taxon>
        <taxon>Fungi</taxon>
        <taxon>Dikarya</taxon>
        <taxon>Basidiomycota</taxon>
        <taxon>Agaricomycotina</taxon>
        <taxon>Agaricomycetes</taxon>
        <taxon>Phallomycetidae</taxon>
        <taxon>Geastrales</taxon>
        <taxon>Sphaerobolaceae</taxon>
        <taxon>Sphaerobolus</taxon>
    </lineage>
</organism>
<evidence type="ECO:0000256" key="1">
    <source>
        <dbReference type="SAM" id="Phobius"/>
    </source>
</evidence>
<gene>
    <name evidence="3" type="ORF">M422DRAFT_266709</name>
</gene>
<dbReference type="Pfam" id="PF20151">
    <property type="entry name" value="DUF6533"/>
    <property type="match status" value="1"/>
</dbReference>
<proteinExistence type="predicted"/>
<feature type="domain" description="DUF6533" evidence="2">
    <location>
        <begin position="19"/>
        <end position="64"/>
    </location>
</feature>
<keyword evidence="4" id="KW-1185">Reference proteome</keyword>